<protein>
    <recommendedName>
        <fullName evidence="2">Phosphatidylinositol-specific phospholipase C X domain-containing protein</fullName>
    </recommendedName>
</protein>
<dbReference type="InterPro" id="IPR042158">
    <property type="entry name" value="PLCXD1/2/3"/>
</dbReference>
<sequence>MINNSIFYLILIGLTHGAVPHGVMVINAPTEVKDLATDLTNWMTLLPADLQKVPINYLAIPGSHDSFTVDISKDSNVSPDGVDILKKLEFLTVVKDVMANWSKTQAFNVVQQLEAGIRFFDLRLCFDSDDGHFHFCHSLYSTEVYGVLRNISSYLDAHPQEVVILDCQHFYNFTTETHAEIIQALKDIFGSKLVPYQSSMDSITLENLAKAKQQVLVIYRDMMQSSQDFLWSTNSFPTPWYDTMDSEQLISNLNNGLADRPSDTAYVSQLILTPPIEYILAHLLSTLKQKCALDFEDARTQWISAQKPGQYGVNIVLGDFIDLSDDLFSRSVINLNSKLDTKELNKGFFKKVVTFVKNLETKIFS</sequence>
<feature type="signal peptide" evidence="1">
    <location>
        <begin position="1"/>
        <end position="17"/>
    </location>
</feature>
<feature type="domain" description="Phosphatidylinositol-specific phospholipase C X" evidence="2">
    <location>
        <begin position="48"/>
        <end position="220"/>
    </location>
</feature>
<keyword evidence="1" id="KW-0732">Signal</keyword>
<dbReference type="InterPro" id="IPR000909">
    <property type="entry name" value="PLipase_C_PInositol-sp_X_dom"/>
</dbReference>
<evidence type="ECO:0000313" key="4">
    <source>
        <dbReference type="Proteomes" id="UP001566132"/>
    </source>
</evidence>
<evidence type="ECO:0000259" key="2">
    <source>
        <dbReference type="SMART" id="SM00148"/>
    </source>
</evidence>
<dbReference type="InterPro" id="IPR051057">
    <property type="entry name" value="PI-PLC_domain"/>
</dbReference>
<comment type="caution">
    <text evidence="3">The sequence shown here is derived from an EMBL/GenBank/DDBJ whole genome shotgun (WGS) entry which is preliminary data.</text>
</comment>
<name>A0ABD1EN39_HYPHA</name>
<dbReference type="SMART" id="SM00148">
    <property type="entry name" value="PLCXc"/>
    <property type="match status" value="1"/>
</dbReference>
<dbReference type="CDD" id="cd08616">
    <property type="entry name" value="PI-PLCXD1c"/>
    <property type="match status" value="1"/>
</dbReference>
<organism evidence="3 4">
    <name type="scientific">Hypothenemus hampei</name>
    <name type="common">Coffee berry borer</name>
    <dbReference type="NCBI Taxonomy" id="57062"/>
    <lineage>
        <taxon>Eukaryota</taxon>
        <taxon>Metazoa</taxon>
        <taxon>Ecdysozoa</taxon>
        <taxon>Arthropoda</taxon>
        <taxon>Hexapoda</taxon>
        <taxon>Insecta</taxon>
        <taxon>Pterygota</taxon>
        <taxon>Neoptera</taxon>
        <taxon>Endopterygota</taxon>
        <taxon>Coleoptera</taxon>
        <taxon>Polyphaga</taxon>
        <taxon>Cucujiformia</taxon>
        <taxon>Curculionidae</taxon>
        <taxon>Scolytinae</taxon>
        <taxon>Hypothenemus</taxon>
    </lineage>
</organism>
<dbReference type="PANTHER" id="PTHR13593">
    <property type="match status" value="1"/>
</dbReference>
<gene>
    <name evidence="3" type="ORF">ABEB36_008788</name>
</gene>
<evidence type="ECO:0000313" key="3">
    <source>
        <dbReference type="EMBL" id="KAL1497906.1"/>
    </source>
</evidence>
<dbReference type="PANTHER" id="PTHR13593:SF113">
    <property type="entry name" value="SI:DKEY-266F7.9"/>
    <property type="match status" value="1"/>
</dbReference>
<dbReference type="SUPFAM" id="SSF51695">
    <property type="entry name" value="PLC-like phosphodiesterases"/>
    <property type="match status" value="1"/>
</dbReference>
<feature type="chain" id="PRO_5044847638" description="Phosphatidylinositol-specific phospholipase C X domain-containing protein" evidence="1">
    <location>
        <begin position="18"/>
        <end position="365"/>
    </location>
</feature>
<dbReference type="EMBL" id="JBDJPC010000006">
    <property type="protein sequence ID" value="KAL1497906.1"/>
    <property type="molecule type" value="Genomic_DNA"/>
</dbReference>
<evidence type="ECO:0000256" key="1">
    <source>
        <dbReference type="SAM" id="SignalP"/>
    </source>
</evidence>
<accession>A0ABD1EN39</accession>
<reference evidence="3 4" key="1">
    <citation type="submission" date="2024-05" db="EMBL/GenBank/DDBJ databases">
        <title>Genetic variation in Jamaican populations of the coffee berry borer (Hypothenemus hampei).</title>
        <authorList>
            <person name="Errbii M."/>
            <person name="Myrie A."/>
        </authorList>
    </citation>
    <scope>NUCLEOTIDE SEQUENCE [LARGE SCALE GENOMIC DNA]</scope>
    <source>
        <strain evidence="3">JA-Hopewell-2020-01-JO</strain>
        <tissue evidence="3">Whole body</tissue>
    </source>
</reference>
<proteinExistence type="predicted"/>
<dbReference type="PROSITE" id="PS50007">
    <property type="entry name" value="PIPLC_X_DOMAIN"/>
    <property type="match status" value="1"/>
</dbReference>
<dbReference type="Proteomes" id="UP001566132">
    <property type="component" value="Unassembled WGS sequence"/>
</dbReference>
<dbReference type="Gene3D" id="3.20.20.190">
    <property type="entry name" value="Phosphatidylinositol (PI) phosphodiesterase"/>
    <property type="match status" value="1"/>
</dbReference>
<keyword evidence="4" id="KW-1185">Reference proteome</keyword>
<dbReference type="Pfam" id="PF00388">
    <property type="entry name" value="PI-PLC-X"/>
    <property type="match status" value="1"/>
</dbReference>
<dbReference type="InterPro" id="IPR017946">
    <property type="entry name" value="PLC-like_Pdiesterase_TIM-brl"/>
</dbReference>
<dbReference type="AlphaFoldDB" id="A0ABD1EN39"/>